<evidence type="ECO:0000313" key="4">
    <source>
        <dbReference type="Proteomes" id="UP000271469"/>
    </source>
</evidence>
<evidence type="ECO:0000313" key="3">
    <source>
        <dbReference type="EMBL" id="AZG48052.1"/>
    </source>
</evidence>
<dbReference type="EC" id="2.8.4.2" evidence="3"/>
<dbReference type="RefSeq" id="WP_124710323.1">
    <property type="nucleotide sequence ID" value="NZ_CP033972.1"/>
</dbReference>
<dbReference type="EMBL" id="CP033972">
    <property type="protein sequence ID" value="AZG48052.1"/>
    <property type="molecule type" value="Genomic_DNA"/>
</dbReference>
<dbReference type="Gene3D" id="3.40.50.2300">
    <property type="match status" value="1"/>
</dbReference>
<dbReference type="Proteomes" id="UP000271469">
    <property type="component" value="Chromosome"/>
</dbReference>
<dbReference type="OrthoDB" id="9799372at2"/>
<dbReference type="Pfam" id="PF01451">
    <property type="entry name" value="LMWPc"/>
    <property type="match status" value="1"/>
</dbReference>
<protein>
    <submittedName>
        <fullName evidence="3">Arsenate-mycothiol transferase ArsC1</fullName>
        <ecNumber evidence="3">2.8.4.2</ecNumber>
    </submittedName>
</protein>
<dbReference type="SUPFAM" id="SSF52788">
    <property type="entry name" value="Phosphotyrosine protein phosphatases I"/>
    <property type="match status" value="1"/>
</dbReference>
<evidence type="ECO:0000256" key="1">
    <source>
        <dbReference type="ARBA" id="ARBA00022849"/>
    </source>
</evidence>
<evidence type="ECO:0000259" key="2">
    <source>
        <dbReference type="SMART" id="SM00226"/>
    </source>
</evidence>
<sequence length="150" mass="15732">MPSPRPSVLFVCVSNRGKSVMAEGLAQQMAPGAFTASSAGTAAKIGAAPNDLSTAVLAEVGVDISTHEPRQLTDALMRAADLTVVIGTAARVTAPEGATVEVWETDEPSLRGIEGMDRMRLVRDEIAGRIADLARRLGSVSSRPRPVQRP</sequence>
<dbReference type="KEGG" id="gom:D7316_04665"/>
<keyword evidence="1" id="KW-0059">Arsenical resistance</keyword>
<proteinExistence type="predicted"/>
<gene>
    <name evidence="3" type="primary">arsC1</name>
    <name evidence="3" type="ORF">D7316_04665</name>
</gene>
<accession>A0A3G8JU42</accession>
<dbReference type="GO" id="GO:0046685">
    <property type="term" value="P:response to arsenic-containing substance"/>
    <property type="evidence" value="ECO:0007669"/>
    <property type="project" value="UniProtKB-KW"/>
</dbReference>
<dbReference type="GO" id="GO:0102100">
    <property type="term" value="F:mycothiol-arsenate ligase activity"/>
    <property type="evidence" value="ECO:0007669"/>
    <property type="project" value="UniProtKB-EC"/>
</dbReference>
<keyword evidence="3" id="KW-0808">Transferase</keyword>
<dbReference type="PANTHER" id="PTHR43428">
    <property type="entry name" value="ARSENATE REDUCTASE"/>
    <property type="match status" value="1"/>
</dbReference>
<dbReference type="PANTHER" id="PTHR43428:SF1">
    <property type="entry name" value="ARSENATE REDUCTASE"/>
    <property type="match status" value="1"/>
</dbReference>
<dbReference type="SMART" id="SM00226">
    <property type="entry name" value="LMWPc"/>
    <property type="match status" value="1"/>
</dbReference>
<dbReference type="InterPro" id="IPR023485">
    <property type="entry name" value="Ptyr_pPase"/>
</dbReference>
<dbReference type="AlphaFoldDB" id="A0A3G8JU42"/>
<dbReference type="InterPro" id="IPR036196">
    <property type="entry name" value="Ptyr_pPase_sf"/>
</dbReference>
<organism evidence="3 4">
    <name type="scientific">Gordonia insulae</name>
    <dbReference type="NCBI Taxonomy" id="2420509"/>
    <lineage>
        <taxon>Bacteria</taxon>
        <taxon>Bacillati</taxon>
        <taxon>Actinomycetota</taxon>
        <taxon>Actinomycetes</taxon>
        <taxon>Mycobacteriales</taxon>
        <taxon>Gordoniaceae</taxon>
        <taxon>Gordonia</taxon>
    </lineage>
</organism>
<feature type="domain" description="Phosphotyrosine protein phosphatase I" evidence="2">
    <location>
        <begin position="6"/>
        <end position="136"/>
    </location>
</feature>
<keyword evidence="4" id="KW-1185">Reference proteome</keyword>
<reference evidence="3 4" key="1">
    <citation type="submission" date="2018-11" db="EMBL/GenBank/DDBJ databases">
        <title>Gordonia insulae sp. nov., isolated from an island soil.</title>
        <authorList>
            <person name="Kim Y.S."/>
            <person name="Kim S.B."/>
        </authorList>
    </citation>
    <scope>NUCLEOTIDE SEQUENCE [LARGE SCALE GENOMIC DNA]</scope>
    <source>
        <strain evidence="3 4">MMS17-SY073</strain>
    </source>
</reference>
<name>A0A3G8JU42_9ACTN</name>